<reference evidence="1 2" key="1">
    <citation type="journal article" date="2020" name="Microorganisms">
        <title>Osmotic Adaptation and Compatible Solute Biosynthesis of Phototrophic Bacteria as Revealed from Genome Analyses.</title>
        <authorList>
            <person name="Imhoff J.F."/>
            <person name="Rahn T."/>
            <person name="Kunzel S."/>
            <person name="Keller A."/>
            <person name="Neulinger S.C."/>
        </authorList>
    </citation>
    <scope>NUCLEOTIDE SEQUENCE [LARGE SCALE GENOMIC DNA]</scope>
    <source>
        <strain evidence="1 2">DSM 9895</strain>
    </source>
</reference>
<organism evidence="1 2">
    <name type="scientific">Rhodovibrio sodomensis</name>
    <dbReference type="NCBI Taxonomy" id="1088"/>
    <lineage>
        <taxon>Bacteria</taxon>
        <taxon>Pseudomonadati</taxon>
        <taxon>Pseudomonadota</taxon>
        <taxon>Alphaproteobacteria</taxon>
        <taxon>Rhodospirillales</taxon>
        <taxon>Rhodovibrionaceae</taxon>
        <taxon>Rhodovibrio</taxon>
    </lineage>
</organism>
<proteinExistence type="predicted"/>
<evidence type="ECO:0000313" key="2">
    <source>
        <dbReference type="Proteomes" id="UP001296873"/>
    </source>
</evidence>
<dbReference type="EMBL" id="NRRL01000001">
    <property type="protein sequence ID" value="MBK1666713.1"/>
    <property type="molecule type" value="Genomic_DNA"/>
</dbReference>
<accession>A0ABS1DAF5</accession>
<name>A0ABS1DAF5_9PROT</name>
<comment type="caution">
    <text evidence="1">The sequence shown here is derived from an EMBL/GenBank/DDBJ whole genome shotgun (WGS) entry which is preliminary data.</text>
</comment>
<gene>
    <name evidence="1" type="ORF">CKO28_01465</name>
</gene>
<protein>
    <submittedName>
        <fullName evidence="1">Uncharacterized protein</fullName>
    </submittedName>
</protein>
<sequence>MTNPAGGFDVVDTHPDTLINQMFTDGLLVWKTNQGPVHDATGRSPRSGRVLRSRFLFMTAKCVRKHAEALYRVYLASSQRAGPMSRSAFESQLASNAIT</sequence>
<dbReference type="Proteomes" id="UP001296873">
    <property type="component" value="Unassembled WGS sequence"/>
</dbReference>
<dbReference type="RefSeq" id="WP_200338768.1">
    <property type="nucleotide sequence ID" value="NZ_NRRL01000001.1"/>
</dbReference>
<evidence type="ECO:0000313" key="1">
    <source>
        <dbReference type="EMBL" id="MBK1666713.1"/>
    </source>
</evidence>
<keyword evidence="2" id="KW-1185">Reference proteome</keyword>